<dbReference type="EMBL" id="BMNQ01000037">
    <property type="protein sequence ID" value="GGK00618.1"/>
    <property type="molecule type" value="Genomic_DNA"/>
</dbReference>
<dbReference type="InterPro" id="IPR038721">
    <property type="entry name" value="IS701-like_DDE_dom"/>
</dbReference>
<sequence>MMMQETDWHPHILEEAGLSEEAIEQLGEELVAFHDRFSDAFQRSEQQRLGEVILKGMLSDAGNKTTEAVALRYLGEKKVRSSQLFLSKAKWDENTMQENYQQELARLLADEQGMLCVDGSDFPKKGKHSAGVARQYCGRLGKVENCQSGLFVSYASTHGYGLVDRQLYMPEKWFDDDYAKRRKRCRVPEDLQFQTKNEIALDLLRKQKEAGHFPAQWIGCDAAFGADGKFLQGVHALGYTYFADIRCNQQVWIEEPEVGLPPYKGRGRRPTKVQPLTASMSVAEVAQDPSLHWQKVTLAQGAKGSINAQVTRLRVSPKNQNGLLGEECWLYMRVFEDGTIKYAFSNASENCTMAEMNRAATMRWSIEQCFNECKSELGMDQYEMRSYVGWHRHMLYVFLAHLFLLQIRMTFKKKQQS</sequence>
<feature type="transmembrane region" description="Helical" evidence="1">
    <location>
        <begin position="393"/>
        <end position="411"/>
    </location>
</feature>
<dbReference type="AlphaFoldDB" id="A0A917PYX1"/>
<reference evidence="3" key="1">
    <citation type="journal article" date="2014" name="Int. J. Syst. Evol. Microbiol.">
        <title>Complete genome sequence of Corynebacterium casei LMG S-19264T (=DSM 44701T), isolated from a smear-ripened cheese.</title>
        <authorList>
            <consortium name="US DOE Joint Genome Institute (JGI-PGF)"/>
            <person name="Walter F."/>
            <person name="Albersmeier A."/>
            <person name="Kalinowski J."/>
            <person name="Ruckert C."/>
        </authorList>
    </citation>
    <scope>NUCLEOTIDE SEQUENCE</scope>
    <source>
        <strain evidence="3">JCM 12580</strain>
    </source>
</reference>
<dbReference type="Pfam" id="PF13546">
    <property type="entry name" value="DDE_5"/>
    <property type="match status" value="1"/>
</dbReference>
<name>A0A917PYX1_9BACI</name>
<evidence type="ECO:0000313" key="4">
    <source>
        <dbReference type="Proteomes" id="UP000658382"/>
    </source>
</evidence>
<dbReference type="NCBIfam" id="NF033540">
    <property type="entry name" value="transpos_IS701"/>
    <property type="match status" value="1"/>
</dbReference>
<keyword evidence="1" id="KW-0812">Transmembrane</keyword>
<proteinExistence type="predicted"/>
<dbReference type="InterPro" id="IPR012337">
    <property type="entry name" value="RNaseH-like_sf"/>
</dbReference>
<gene>
    <name evidence="3" type="ORF">GCM10007063_23610</name>
</gene>
<evidence type="ECO:0000256" key="1">
    <source>
        <dbReference type="SAM" id="Phobius"/>
    </source>
</evidence>
<feature type="domain" description="Transposase IS701-like DDE" evidence="2">
    <location>
        <begin position="36"/>
        <end position="304"/>
    </location>
</feature>
<keyword evidence="1" id="KW-1133">Transmembrane helix</keyword>
<evidence type="ECO:0000259" key="2">
    <source>
        <dbReference type="Pfam" id="PF13546"/>
    </source>
</evidence>
<dbReference type="InterPro" id="IPR039365">
    <property type="entry name" value="IS701-like"/>
</dbReference>
<dbReference type="PANTHER" id="PTHR33627">
    <property type="entry name" value="TRANSPOSASE"/>
    <property type="match status" value="1"/>
</dbReference>
<dbReference type="SUPFAM" id="SSF53098">
    <property type="entry name" value="Ribonuclease H-like"/>
    <property type="match status" value="1"/>
</dbReference>
<evidence type="ECO:0000313" key="3">
    <source>
        <dbReference type="EMBL" id="GGK00618.1"/>
    </source>
</evidence>
<reference evidence="3" key="2">
    <citation type="submission" date="2020-09" db="EMBL/GenBank/DDBJ databases">
        <authorList>
            <person name="Sun Q."/>
            <person name="Ohkuma M."/>
        </authorList>
    </citation>
    <scope>NUCLEOTIDE SEQUENCE</scope>
    <source>
        <strain evidence="3">JCM 12580</strain>
    </source>
</reference>
<protein>
    <recommendedName>
        <fullName evidence="2">Transposase IS701-like DDE domain-containing protein</fullName>
    </recommendedName>
</protein>
<comment type="caution">
    <text evidence="3">The sequence shown here is derived from an EMBL/GenBank/DDBJ whole genome shotgun (WGS) entry which is preliminary data.</text>
</comment>
<keyword evidence="1" id="KW-0472">Membrane</keyword>
<accession>A0A917PYX1</accession>
<dbReference type="PANTHER" id="PTHR33627:SF1">
    <property type="entry name" value="TRANSPOSASE"/>
    <property type="match status" value="1"/>
</dbReference>
<organism evidence="3 4">
    <name type="scientific">Lentibacillus kapialis</name>
    <dbReference type="NCBI Taxonomy" id="340214"/>
    <lineage>
        <taxon>Bacteria</taxon>
        <taxon>Bacillati</taxon>
        <taxon>Bacillota</taxon>
        <taxon>Bacilli</taxon>
        <taxon>Bacillales</taxon>
        <taxon>Bacillaceae</taxon>
        <taxon>Lentibacillus</taxon>
    </lineage>
</organism>
<dbReference type="Proteomes" id="UP000658382">
    <property type="component" value="Unassembled WGS sequence"/>
</dbReference>
<keyword evidence="4" id="KW-1185">Reference proteome</keyword>